<keyword evidence="14" id="KW-1185">Reference proteome</keyword>
<keyword evidence="2" id="KW-0596">Phosphopantetheine</keyword>
<dbReference type="GO" id="GO:0004312">
    <property type="term" value="F:fatty acid synthase activity"/>
    <property type="evidence" value="ECO:0007669"/>
    <property type="project" value="TreeGrafter"/>
</dbReference>
<evidence type="ECO:0000313" key="14">
    <source>
        <dbReference type="Proteomes" id="UP000664781"/>
    </source>
</evidence>
<dbReference type="Pfam" id="PF00109">
    <property type="entry name" value="ketoacyl-synt"/>
    <property type="match status" value="3"/>
</dbReference>
<dbReference type="GO" id="GO:0033068">
    <property type="term" value="P:macrolide biosynthetic process"/>
    <property type="evidence" value="ECO:0007669"/>
    <property type="project" value="UniProtKB-ARBA"/>
</dbReference>
<dbReference type="SUPFAM" id="SSF51735">
    <property type="entry name" value="NAD(P)-binding Rossmann-fold domains"/>
    <property type="match status" value="4"/>
</dbReference>
<dbReference type="RefSeq" id="WP_207248307.1">
    <property type="nucleotide sequence ID" value="NZ_JAFMOF010000004.1"/>
</dbReference>
<feature type="domain" description="Ketosynthase family 3 (KS3)" evidence="11">
    <location>
        <begin position="2386"/>
        <end position="2818"/>
    </location>
</feature>
<dbReference type="PROSITE" id="PS52019">
    <property type="entry name" value="PKS_MFAS_DH"/>
    <property type="match status" value="1"/>
</dbReference>
<dbReference type="Pfam" id="PF08659">
    <property type="entry name" value="KR"/>
    <property type="match status" value="2"/>
</dbReference>
<dbReference type="Gene3D" id="3.40.47.10">
    <property type="match status" value="4"/>
</dbReference>
<dbReference type="SMART" id="SM00826">
    <property type="entry name" value="PKS_DH"/>
    <property type="match status" value="1"/>
</dbReference>
<dbReference type="Proteomes" id="UP000664781">
    <property type="component" value="Unassembled WGS sequence"/>
</dbReference>
<evidence type="ECO:0000256" key="3">
    <source>
        <dbReference type="ARBA" id="ARBA00022553"/>
    </source>
</evidence>
<dbReference type="InterPro" id="IPR050091">
    <property type="entry name" value="PKS_NRPS_Biosynth_Enz"/>
</dbReference>
<dbReference type="CDD" id="cd00833">
    <property type="entry name" value="PKS"/>
    <property type="match status" value="3"/>
</dbReference>
<dbReference type="FunFam" id="3.40.366.10:FF:000002">
    <property type="entry name" value="Probable polyketide synthase 2"/>
    <property type="match status" value="3"/>
</dbReference>
<dbReference type="Gene3D" id="3.10.129.110">
    <property type="entry name" value="Polyketide synthase dehydratase"/>
    <property type="match status" value="1"/>
</dbReference>
<dbReference type="PROSITE" id="PS00606">
    <property type="entry name" value="KS3_1"/>
    <property type="match status" value="3"/>
</dbReference>
<dbReference type="Gene3D" id="1.10.1200.10">
    <property type="entry name" value="ACP-like"/>
    <property type="match status" value="3"/>
</dbReference>
<evidence type="ECO:0000259" key="10">
    <source>
        <dbReference type="PROSITE" id="PS50075"/>
    </source>
</evidence>
<dbReference type="SUPFAM" id="SSF55048">
    <property type="entry name" value="Probable ACP-binding domain of malonyl-CoA ACP transacylase"/>
    <property type="match status" value="3"/>
</dbReference>
<dbReference type="PROSITE" id="PS00012">
    <property type="entry name" value="PHOSPHOPANTETHEINE"/>
    <property type="match status" value="3"/>
</dbReference>
<dbReference type="InterPro" id="IPR032821">
    <property type="entry name" value="PKS_assoc"/>
</dbReference>
<dbReference type="InterPro" id="IPR041618">
    <property type="entry name" value="PKS_DE"/>
</dbReference>
<dbReference type="SMART" id="SM01294">
    <property type="entry name" value="PKS_PP_betabranch"/>
    <property type="match status" value="3"/>
</dbReference>
<feature type="domain" description="Ketosynthase family 3 (KS3)" evidence="11">
    <location>
        <begin position="4154"/>
        <end position="4583"/>
    </location>
</feature>
<dbReference type="GO" id="GO:0004315">
    <property type="term" value="F:3-oxoacyl-[acyl-carrier-protein] synthase activity"/>
    <property type="evidence" value="ECO:0007669"/>
    <property type="project" value="InterPro"/>
</dbReference>
<dbReference type="Pfam" id="PF00698">
    <property type="entry name" value="Acyl_transf_1"/>
    <property type="match status" value="3"/>
</dbReference>
<keyword evidence="6" id="KW-0511">Multifunctional enzyme</keyword>
<dbReference type="CDD" id="cd08952">
    <property type="entry name" value="KR_1_SDR_x"/>
    <property type="match status" value="1"/>
</dbReference>
<dbReference type="InterPro" id="IPR049900">
    <property type="entry name" value="PKS_mFAS_DH"/>
</dbReference>
<feature type="domain" description="Ketosynthase family 3 (KS3)" evidence="11">
    <location>
        <begin position="769"/>
        <end position="1195"/>
    </location>
</feature>
<dbReference type="EMBL" id="JAFMOF010000004">
    <property type="protein sequence ID" value="MBO0656038.1"/>
    <property type="molecule type" value="Genomic_DNA"/>
</dbReference>
<keyword evidence="3" id="KW-0597">Phosphoprotein</keyword>
<dbReference type="GO" id="GO:0031177">
    <property type="term" value="F:phosphopantetheine binding"/>
    <property type="evidence" value="ECO:0007669"/>
    <property type="project" value="InterPro"/>
</dbReference>
<dbReference type="InterPro" id="IPR014043">
    <property type="entry name" value="Acyl_transferase_dom"/>
</dbReference>
<dbReference type="InterPro" id="IPR006162">
    <property type="entry name" value="Ppantetheine_attach_site"/>
</dbReference>
<feature type="domain" description="PKS/mFAS DH" evidence="12">
    <location>
        <begin position="3291"/>
        <end position="3569"/>
    </location>
</feature>
<dbReference type="PANTHER" id="PTHR43775:SF51">
    <property type="entry name" value="INACTIVE PHENOLPHTHIOCEROL SYNTHESIS POLYKETIDE SYNTHASE TYPE I PKS1-RELATED"/>
    <property type="match status" value="1"/>
</dbReference>
<dbReference type="FunFam" id="1.10.1200.10:FF:000007">
    <property type="entry name" value="Probable polyketide synthase pks17"/>
    <property type="match status" value="2"/>
</dbReference>
<dbReference type="SMART" id="SM00825">
    <property type="entry name" value="PKS_KS"/>
    <property type="match status" value="3"/>
</dbReference>
<dbReference type="SMART" id="SM00822">
    <property type="entry name" value="PKS_KR"/>
    <property type="match status" value="2"/>
</dbReference>
<evidence type="ECO:0000256" key="4">
    <source>
        <dbReference type="ARBA" id="ARBA00022679"/>
    </source>
</evidence>
<sequence length="4743" mass="493604">MSGSESVLSEFEAVKANAVAVVGSAHRPPEECDAFDAEFLGLRADDAEDAAATGIPGGPAVLELLWEAMEDAGLTPTTVAGHRPTIHLAGDTPDGTGDDAARAVARALRLDEVTLTRAGTEGRAALDAACEDLRRGTSPLALAAGPSLPARTSAGLGALLLKPLARALADGDDIQHLLRPGAEPGDPWTWEPADALRAALRAAAPAPRPDAAPPARTPLPWILSAAGPEALRAQARALHRHLTDHPGLDPAAVGHALATTRHRFAHRSVVLGDTRDELLQALETAAHGDPAATLVRGAATATGGTAFVFAGQGTQWPGMAAGLLDTVPAFRAAVERCQEALAPHLDWNLTDLLRGADTAPALEGPDIVQPALFAVQMALAETWRAHGVHPDAVAGHSVGEIAAAHVAGVLTLEDAALVITSWGRAQATLVGRGEMITVALPAAEVTPRLRPYDGRLVIAGLNGPGAVVVSGDADAALELLDTLTAEGVRARRVAVGLAAHSPHIDELHDRFLRELAPLAPRTARVPLYSSYAGGRIDGREAGAEHWFRTLRHPVRFEETTRALLADGHDALLEISAHPSLTALMQETAAAAGHTAVAVGTLRRDQGDERRLRTALAEAYVQGVDVDWATAFPGPAPRRVQLPTYAFRRPSDATDDDTTFGARLRALPEAERERAATDLVRSTAVALLNLADPAAVGAHRAFRDLGLDSVTAIELRNRLNEATRLALPHTVVFDHPTPGGLAARIVAEALGTHDPAGAPDMDDTAAVAWDEPIAIVSMSCRLPGGVRTPEDLWRLLRTGDDAVSAIPADRGWDVEGLYDPEPGRPGRYYQREAGLLHDAADFDPEFFGISPREALAMDPQQRLLLETAWEAFERAGIDPTTLRGSRTGAFVGAMTMDYGPRLYEAAEEVSGYLLTGNTASVASGRISYTFGLEGPAVTVDTACSSSLVALHLAVQALRQGECSLALAGGATVLPSAGSFVEFSKQRALAPDGRCKAFSADADGFGLAEGAGMVLLERLSDARRKGHPVLAVVRGTAINQDGASNGLTAPSGPAQQRVIRQALAGAGLSPADVDAVDAHGTGTTLGDPIEAQALLATYGQDRPEDRPLWLGSLKSNIGHTQAAAGVAGVIKMVLALRHGVLPRTLHADEPSPHVDWSTGAVRLLSAESHWPETGRPRRTGVSSFGISGTNAHAILEQAPDDGTAPEAAEDPAHAPESVVPWPLSARTPEALRAQAAALLAHVEAHPGTHPADIGHTLATTRAAFEHRAVAVGAGRTELTDALRALATGQTPPAHTAQGLAAPDRRTVFVFPGQGSQWAGMAVELLDTSAVFRERLRACGEALAPYVDWSLEDVLRGAPGAPELGSADDVVQPALWAVMVSLAELWRSFGVRPSAVVGHSQGEIAAACVAGALSLEDAARVVALRSRLLSRLAGLGGMVSVPEPLADVTRRLEHWNDRIGVAAVNGPRSVVVSGDADALDELLEACTADGVRAKRIPVDYASHSSHVEIIEAELAEALEGITPRVPHTPFHSTVTGEIVDTAALDAAYWYRNLRATVRFEPAVRALMETGHQVFVEVSPHPVLAVGLQETAEAAGADETVVVASLRRDHGGPARWLTALGEAYVHGVPVDWAAVFAGQRVRRADLPTYPFQRRRFWLPSGPSTPAGGGADGAHTAEEARFWEAVEGEDLATLAASLGVDADAAFDDVLAGLADWRRKTNETSIVDSWRYRVAWRPAQAKRAPLTGTWLVVTAGAAAPETGTTGAVAGVRDAASAETVASGSGTPGSGEAGAARAQTAGPETGTSDPVAPAAPAAGTVAAAVHDALAGHGGVRVETLTVGHGDDRQALAARLAGLADAHGLTGVVSLLAAEETIPLEGRADAGMPETLALLQALGDAGVNAPLWCLTSGAVSTGPADPLRDPAQAQVWGLGRVAGAEYPQRWGGLIDLPGTPDEHALTLLVSLLADAGGENELAVRASGPLARRLVRAEANVTPDRADDRRAHGTVLITGGTGTLGAHVARRLAADGARHLVLTSRSGLAADGAAALRDELEALGTRTTVAACDAADRDQLRRLLDGLPEEYPLTGVIHAAGVLDDGVLDALTGERLEHVLRPKADVALNLHELTRERGDDLRFFVLFSSIAGVVGNGGQGGYAAANAFLDALAQQRRAAGLPATAIAWGSWGSGRMMGDAAEAHLTRRGILPMAADLGVQAMDRAIASDDTAVTVADIDWNRFVPAFALTGDYPLLRDLPEARRLLDAAATTVPAGDAGATGPALAQRLAGLNEAERSRAVLDLVRTQAATVLGHAGAERVQPGRAFREVGFDSLTAIELRNRLAAATGMRLPTTVVFDYPSPKDLAGFLLAQLPGQGQGQDAAGSAVPPSAPARPADDEPIAIVAMSCRFPGGVRTPEDLWQLLVDGTDALSGFPADRGWDLDALYDPDPGRTGTTYAREGGFLYDAGDFDAAFFGISPREALAMDPQQRLLLETSWEAFERAGIDPATLKGTQAGVFVGSNGQDYGQDYASGTRRAPDGVEGYLLTGRAASVVSGRLAYTFGLEGPAVTVDTACSSSLVALHLAVQALRQGECDLALAGGVTVMSTPGIFVEFSRQRGLAADGRCKAFSADADGTGWGEGAGMLLVERLSDARRKGHPVLAVVRGSAINQDGASNGLTAPNGPSQQRVIRQALANAGLHAADVDAVEAHGTGTRLGDPIEAQALLATYGQERPDGRPPVRLGSLKSNIGHTQAAAGVAGVMKMVLALRHGLLPRTLHVAEPTPHVDWSAGAVQLLTEPAAWPSDDDRVRRAGVSAFGVSGTNAHVIVEQAPTADAGAEDSNGGDTAGSSAVAWILSGRDATALRAQAESLLAYVRTHPEPDAVDIGFTLATARAALERRAAVVGSDREELVRGLEALAARGDAGGAGVVAGGQVAFLFSGQGSQRVGMGRELHAAFPAFADAFGAVCAELDAHLERPLRDVVFGDDGELLNQTGFTQPALFAVEVALFRLVESWGVRPDFLAGHSVGELAAAYVAGVLSLGDAAALVAARGRLMQALPAGGVMVAVQASEDEVLPLLAGYEDQAGIAAVNGPQAVVLSGAEAAVTEIVGKLAAQGRKTKALSVSHAFHSPLMEPMLAEFRAVARSVSFAAPTVPVVSTLTGRPASAEELCDPEYWVRHVRQAVRFADAVETLAAEGAETFLEIGPGGVLTALAQDVTDGESGEGTVAVPALRADRPEDVAITTAIAQLHVRGVTVDWAEVFAGCGAHRVDLPTYAFQRSRYWLANPAATVDPAAIGLADAGHPMLGATVGLPDGGMVLTGRLSLTTHPWLADHAVSGVVIVPGTAFVELALRAADEADRGGVEELTLSAPLVLPEHGAVQLRLTVGAQDATGRCALALYSRPEDALGAGEWTLHADGTLAPDDASEAPLADLTAWPPPGAERVVTDDIYDRLTELGFGYGPVFRGLRAAWRQGDTLFAEAALPEEQAPDADAYGLHPALLDSALHASWLGMLSGSETGQGLLPFAWGAVSLRAGGTPVLRIRLTPAGTDAVSVLVADGAGQPVASIGSLALRPVSVEQLRGAVAKSGRSGQDSLFRMEWVPATGTLSADVPLPGPVTTLAALEEDTDAAVPAFVLAPVEAEEGTQETPGTQPSAAAVRATTLRALELVQRWLADERFTGSRLVLVTRDAVSPGDEPHALDPAQAAVWGLVRSAQSENPDRFVLVDLDENGDLETALRAAVGSGEPQLAVRGDAILLPRLTRTAASTPQDPPLSFAAEGTTLVTGATGTLGRLVARHLVTEHGVRHLVLAGRRGRAAEGAAAFEAELGALGADVVTVACDVADRDALAAVLAAIPAEHPLTAVVHAAGVTDDGIVSALTPERVDRVLRPKVDAALNLHELTRDTDLSAFVLFSSVSATLGGAGQANYAAANSFLDALAQRRRAAGLPALSLAWGLWAEGSGMTGKLDSADLARIRRMGLAAMDSAEGLALFDAARTAEGDVLYPVRLDTAGLRARAADDDVPALLRGLVPASTRRVRTSRQAGGDTTDRQDAASTLARSLAGLGAAEQERALLELVRRQIATVLGHASPEQIEPERAFKELGFDSLTAVELRNLLNAASGTRLPATLVFDHPNPAALARHLRGELLGSSAEERQPVPVRATAVPVDDPIAIVGMSCRYPGAVRSPEDLWRLVAEGTDAVGGFPSDRGWDVESLYHPDPDHAGTSYAREGGFLYEAGDFDPGFFGISPREALAMDPQQRLLLETSWEAFERAGIDPAAMRGSRTGVFAGVMYHDYGSRLSTIPEGFEGYVVNGSAGSIASGRVAYTFGLEGPAVTVDTACSSSLVALHLAAQALRQGECEMALVGGVTVMATPNIFVEFSRQRGLAADGRCKAFSADADGTGWAEGAGMLLVERLSDARRNGHEVLAVVRGSAINQDGASNGLTAPNGPAQQRVIRRALAGAGLSAADVDVVEAHGTGTTLGDPIEAQAVLATYGQDRPEGRPLWLGSLKSNIGHTQAAAGVGGIIKMVQAMRHGVLPKTLHVDEPSPHVDWSAGEVRLLTEPVDWAVDGDGRRPRRAGVSSFGVSGTNAHVIVEQAPEEARADGGRDDRGAGVGVAVPWLLSGRDATALRAQAESLLAYVRTHPEPDAVDIGFTLATARAALERRAAVVGSDREELVRGWRRWPPGATRVGLVWLPVGRWRSCSRGRGVSGWGWGGSCMPRSRPSLMPLVRCVRSLMRILSVRCGTWCSVTMASC</sequence>
<gene>
    <name evidence="13" type="ORF">J1792_25690</name>
</gene>
<dbReference type="SMART" id="SM00827">
    <property type="entry name" value="PKS_AT"/>
    <property type="match status" value="3"/>
</dbReference>
<dbReference type="InterPro" id="IPR016035">
    <property type="entry name" value="Acyl_Trfase/lysoPLipase"/>
</dbReference>
<accession>A0A939JQX1</accession>
<feature type="domain" description="Carrier" evidence="10">
    <location>
        <begin position="4058"/>
        <end position="4133"/>
    </location>
</feature>
<dbReference type="InterPro" id="IPR057326">
    <property type="entry name" value="KR_dom"/>
</dbReference>
<dbReference type="SUPFAM" id="SSF53901">
    <property type="entry name" value="Thiolase-like"/>
    <property type="match status" value="4"/>
</dbReference>
<dbReference type="InterPro" id="IPR020806">
    <property type="entry name" value="PKS_PP-bd"/>
</dbReference>
<keyword evidence="7" id="KW-0012">Acyltransferase</keyword>
<evidence type="ECO:0000256" key="5">
    <source>
        <dbReference type="ARBA" id="ARBA00023194"/>
    </source>
</evidence>
<dbReference type="PROSITE" id="PS52004">
    <property type="entry name" value="KS3_2"/>
    <property type="match status" value="3"/>
</dbReference>
<comment type="pathway">
    <text evidence="1">Antibiotic biosynthesis.</text>
</comment>
<dbReference type="InterPro" id="IPR036291">
    <property type="entry name" value="NAD(P)-bd_dom_sf"/>
</dbReference>
<dbReference type="Pfam" id="PF22621">
    <property type="entry name" value="CurL-like_PKS_C"/>
    <property type="match status" value="1"/>
</dbReference>
<dbReference type="InterPro" id="IPR036736">
    <property type="entry name" value="ACP-like_sf"/>
</dbReference>
<dbReference type="GO" id="GO:0006633">
    <property type="term" value="P:fatty acid biosynthetic process"/>
    <property type="evidence" value="ECO:0007669"/>
    <property type="project" value="InterPro"/>
</dbReference>
<dbReference type="InterPro" id="IPR018201">
    <property type="entry name" value="Ketoacyl_synth_AS"/>
</dbReference>
<dbReference type="InterPro" id="IPR049552">
    <property type="entry name" value="PKS_DH_N"/>
</dbReference>
<keyword evidence="5" id="KW-0045">Antibiotic biosynthesis</keyword>
<dbReference type="InterPro" id="IPR049551">
    <property type="entry name" value="PKS_DH_C"/>
</dbReference>
<feature type="region of interest" description="N-terminal hotdog fold" evidence="8">
    <location>
        <begin position="3291"/>
        <end position="3415"/>
    </location>
</feature>
<evidence type="ECO:0000256" key="9">
    <source>
        <dbReference type="SAM" id="MobiDB-lite"/>
    </source>
</evidence>
<evidence type="ECO:0000256" key="6">
    <source>
        <dbReference type="ARBA" id="ARBA00023268"/>
    </source>
</evidence>
<feature type="active site" description="Proton acceptor; for dehydratase activity" evidence="8">
    <location>
        <position position="3322"/>
    </location>
</feature>
<dbReference type="InterPro" id="IPR042104">
    <property type="entry name" value="PKS_dehydratase_sf"/>
</dbReference>
<dbReference type="Pfam" id="PF18369">
    <property type="entry name" value="PKS_DE"/>
    <property type="match status" value="1"/>
</dbReference>
<feature type="domain" description="Carrier" evidence="10">
    <location>
        <begin position="673"/>
        <end position="748"/>
    </location>
</feature>
<evidence type="ECO:0000256" key="1">
    <source>
        <dbReference type="ARBA" id="ARBA00004792"/>
    </source>
</evidence>
<dbReference type="InterPro" id="IPR013968">
    <property type="entry name" value="PKS_KR"/>
</dbReference>
<evidence type="ECO:0000256" key="8">
    <source>
        <dbReference type="PROSITE-ProRule" id="PRU01363"/>
    </source>
</evidence>
<feature type="region of interest" description="Disordered" evidence="9">
    <location>
        <begin position="1772"/>
        <end position="1807"/>
    </location>
</feature>
<feature type="region of interest" description="C-terminal hotdog fold" evidence="8">
    <location>
        <begin position="3429"/>
        <end position="3569"/>
    </location>
</feature>
<evidence type="ECO:0000313" key="13">
    <source>
        <dbReference type="EMBL" id="MBO0656038.1"/>
    </source>
</evidence>
<evidence type="ECO:0000259" key="11">
    <source>
        <dbReference type="PROSITE" id="PS52004"/>
    </source>
</evidence>
<dbReference type="Pfam" id="PF02801">
    <property type="entry name" value="Ketoacyl-synt_C"/>
    <property type="match status" value="3"/>
</dbReference>
<evidence type="ECO:0000259" key="12">
    <source>
        <dbReference type="PROSITE" id="PS52019"/>
    </source>
</evidence>
<dbReference type="Pfam" id="PF14765">
    <property type="entry name" value="PS-DH"/>
    <property type="match status" value="1"/>
</dbReference>
<keyword evidence="4" id="KW-0808">Transferase</keyword>
<proteinExistence type="predicted"/>
<feature type="region of interest" description="Disordered" evidence="9">
    <location>
        <begin position="2364"/>
        <end position="2384"/>
    </location>
</feature>
<dbReference type="InterPro" id="IPR020807">
    <property type="entry name" value="PKS_DH"/>
</dbReference>
<dbReference type="InterPro" id="IPR014030">
    <property type="entry name" value="Ketoacyl_synth_N"/>
</dbReference>
<dbReference type="SUPFAM" id="SSF47336">
    <property type="entry name" value="ACP-like"/>
    <property type="match status" value="3"/>
</dbReference>
<dbReference type="Gene3D" id="3.40.366.10">
    <property type="entry name" value="Malonyl-Coenzyme A Acyl Carrier Protein, domain 2"/>
    <property type="match status" value="3"/>
</dbReference>
<dbReference type="InterPro" id="IPR014031">
    <property type="entry name" value="Ketoacyl_synth_C"/>
</dbReference>
<dbReference type="Gene3D" id="3.30.70.3290">
    <property type="match status" value="4"/>
</dbReference>
<dbReference type="Pfam" id="PF21089">
    <property type="entry name" value="PKS_DH_N"/>
    <property type="match status" value="1"/>
</dbReference>
<dbReference type="Pfam" id="PF00550">
    <property type="entry name" value="PP-binding"/>
    <property type="match status" value="3"/>
</dbReference>
<organism evidence="13 14">
    <name type="scientific">Streptomyces triculaminicus</name>
    <dbReference type="NCBI Taxonomy" id="2816232"/>
    <lineage>
        <taxon>Bacteria</taxon>
        <taxon>Bacillati</taxon>
        <taxon>Actinomycetota</taxon>
        <taxon>Actinomycetes</taxon>
        <taxon>Kitasatosporales</taxon>
        <taxon>Streptomycetaceae</taxon>
        <taxon>Streptomyces</taxon>
    </lineage>
</organism>
<evidence type="ECO:0000256" key="7">
    <source>
        <dbReference type="ARBA" id="ARBA00023315"/>
    </source>
</evidence>
<dbReference type="CDD" id="cd08956">
    <property type="entry name" value="KR_3_FAS_SDR_x"/>
    <property type="match status" value="1"/>
</dbReference>
<dbReference type="PANTHER" id="PTHR43775">
    <property type="entry name" value="FATTY ACID SYNTHASE"/>
    <property type="match status" value="1"/>
</dbReference>
<dbReference type="InterPro" id="IPR009081">
    <property type="entry name" value="PP-bd_ACP"/>
</dbReference>
<evidence type="ECO:0000256" key="2">
    <source>
        <dbReference type="ARBA" id="ARBA00022450"/>
    </source>
</evidence>
<dbReference type="Gene3D" id="3.40.50.720">
    <property type="entry name" value="NAD(P)-binding Rossmann-like Domain"/>
    <property type="match status" value="2"/>
</dbReference>
<dbReference type="InterPro" id="IPR016036">
    <property type="entry name" value="Malonyl_transacylase_ACP-bd"/>
</dbReference>
<feature type="domain" description="Carrier" evidence="10">
    <location>
        <begin position="2286"/>
        <end position="2361"/>
    </location>
</feature>
<dbReference type="FunFam" id="3.40.47.10:FF:000019">
    <property type="entry name" value="Polyketide synthase type I"/>
    <property type="match status" value="3"/>
</dbReference>
<dbReference type="Pfam" id="PF16197">
    <property type="entry name" value="KAsynt_C_assoc"/>
    <property type="match status" value="3"/>
</dbReference>
<feature type="compositionally biased region" description="Low complexity" evidence="9">
    <location>
        <begin position="2364"/>
        <end position="2376"/>
    </location>
</feature>
<protein>
    <submittedName>
        <fullName evidence="13">SDR family NAD(P)-dependent oxidoreductase</fullName>
    </submittedName>
</protein>
<dbReference type="InterPro" id="IPR020841">
    <property type="entry name" value="PKS_Beta-ketoAc_synthase_dom"/>
</dbReference>
<reference evidence="13" key="1">
    <citation type="submission" date="2021-03" db="EMBL/GenBank/DDBJ databases">
        <title>Streptomyces strains.</title>
        <authorList>
            <person name="Lund M.B."/>
            <person name="Toerring T."/>
        </authorList>
    </citation>
    <scope>NUCLEOTIDE SEQUENCE</scope>
    <source>
        <strain evidence="13">JCM 4242</strain>
    </source>
</reference>
<dbReference type="InterPro" id="IPR016039">
    <property type="entry name" value="Thiolase-like"/>
</dbReference>
<dbReference type="InterPro" id="IPR001227">
    <property type="entry name" value="Ac_transferase_dom_sf"/>
</dbReference>
<dbReference type="PROSITE" id="PS50075">
    <property type="entry name" value="CARRIER"/>
    <property type="match status" value="3"/>
</dbReference>
<name>A0A939JQX1_9ACTN</name>
<dbReference type="SMART" id="SM00823">
    <property type="entry name" value="PKS_PP"/>
    <property type="match status" value="3"/>
</dbReference>
<feature type="active site" description="Proton donor; for dehydratase activity" evidence="8">
    <location>
        <position position="3490"/>
    </location>
</feature>
<comment type="caution">
    <text evidence="13">The sequence shown here is derived from an EMBL/GenBank/DDBJ whole genome shotgun (WGS) entry which is preliminary data.</text>
</comment>
<dbReference type="Gene3D" id="6.10.140.1830">
    <property type="match status" value="1"/>
</dbReference>
<dbReference type="SUPFAM" id="SSF52151">
    <property type="entry name" value="FabD/lysophospholipase-like"/>
    <property type="match status" value="3"/>
</dbReference>